<dbReference type="SMART" id="SM00642">
    <property type="entry name" value="Aamy"/>
    <property type="match status" value="1"/>
</dbReference>
<comment type="subunit">
    <text evidence="9">Monomer.</text>
</comment>
<dbReference type="InterPro" id="IPR006407">
    <property type="entry name" value="GlgB"/>
</dbReference>
<comment type="pathway">
    <text evidence="2 9">Glycan biosynthesis; glycogen biosynthesis.</text>
</comment>
<dbReference type="InterPro" id="IPR004193">
    <property type="entry name" value="Glyco_hydro_13_N"/>
</dbReference>
<dbReference type="InterPro" id="IPR013780">
    <property type="entry name" value="Glyco_hydro_b"/>
</dbReference>
<keyword evidence="5 9" id="KW-0328">Glycosyltransferase</keyword>
<keyword evidence="13" id="KW-1185">Reference proteome</keyword>
<dbReference type="InterPro" id="IPR006048">
    <property type="entry name" value="A-amylase/branching_C"/>
</dbReference>
<dbReference type="AlphaFoldDB" id="A0A8J7GGT0"/>
<evidence type="ECO:0000256" key="5">
    <source>
        <dbReference type="ARBA" id="ARBA00022676"/>
    </source>
</evidence>
<dbReference type="SUPFAM" id="SSF51011">
    <property type="entry name" value="Glycosyl hydrolase domain"/>
    <property type="match status" value="1"/>
</dbReference>
<evidence type="ECO:0000256" key="9">
    <source>
        <dbReference type="HAMAP-Rule" id="MF_00685"/>
    </source>
</evidence>
<evidence type="ECO:0000256" key="10">
    <source>
        <dbReference type="PIRSR" id="PIRSR000463-1"/>
    </source>
</evidence>
<comment type="function">
    <text evidence="9">Catalyzes the formation of the alpha-1,6-glucosidic linkages in glycogen by scission of a 1,4-alpha-linked oligosaccharide from growing alpha-1,4-glucan chains and the subsequent attachment of the oligosaccharide to the alpha-1,6 position.</text>
</comment>
<dbReference type="RefSeq" id="WP_197004519.1">
    <property type="nucleotide sequence ID" value="NZ_BONS01000024.1"/>
</dbReference>
<dbReference type="Gene3D" id="2.60.40.10">
    <property type="entry name" value="Immunoglobulins"/>
    <property type="match status" value="1"/>
</dbReference>
<organism evidence="12 13">
    <name type="scientific">Longispora fulva</name>
    <dbReference type="NCBI Taxonomy" id="619741"/>
    <lineage>
        <taxon>Bacteria</taxon>
        <taxon>Bacillati</taxon>
        <taxon>Actinomycetota</taxon>
        <taxon>Actinomycetes</taxon>
        <taxon>Micromonosporales</taxon>
        <taxon>Micromonosporaceae</taxon>
        <taxon>Longispora</taxon>
    </lineage>
</organism>
<feature type="active site" description="Nucleophile" evidence="9 10">
    <location>
        <position position="304"/>
    </location>
</feature>
<protein>
    <recommendedName>
        <fullName evidence="9">1,4-alpha-glucan branching enzyme GlgB</fullName>
        <ecNumber evidence="9">2.4.1.18</ecNumber>
    </recommendedName>
    <alternativeName>
        <fullName evidence="9">1,4-alpha-D-glucan:1,4-alpha-D-glucan 6-glucosyl-transferase</fullName>
    </alternativeName>
    <alternativeName>
        <fullName evidence="9">Alpha-(1-&gt;4)-glucan branching enzyme</fullName>
    </alternativeName>
    <alternativeName>
        <fullName evidence="9">Glycogen branching enzyme</fullName>
        <shortName evidence="9">BE</shortName>
    </alternativeName>
</protein>
<dbReference type="CDD" id="cd11322">
    <property type="entry name" value="AmyAc_Glg_BE"/>
    <property type="match status" value="1"/>
</dbReference>
<evidence type="ECO:0000256" key="8">
    <source>
        <dbReference type="ARBA" id="ARBA00023277"/>
    </source>
</evidence>
<dbReference type="CDD" id="cd02855">
    <property type="entry name" value="E_set_GBE_prok_N"/>
    <property type="match status" value="1"/>
</dbReference>
<dbReference type="InterPro" id="IPR013783">
    <property type="entry name" value="Ig-like_fold"/>
</dbReference>
<dbReference type="InterPro" id="IPR037439">
    <property type="entry name" value="Branching_enzy"/>
</dbReference>
<gene>
    <name evidence="9" type="primary">glgB</name>
    <name evidence="12" type="ORF">IW245_003875</name>
</gene>
<reference evidence="12" key="1">
    <citation type="submission" date="2020-11" db="EMBL/GenBank/DDBJ databases">
        <title>Sequencing the genomes of 1000 actinobacteria strains.</title>
        <authorList>
            <person name="Klenk H.-P."/>
        </authorList>
    </citation>
    <scope>NUCLEOTIDE SEQUENCE</scope>
    <source>
        <strain evidence="12">DSM 45356</strain>
    </source>
</reference>
<dbReference type="FunFam" id="3.20.20.80:FF:000003">
    <property type="entry name" value="1,4-alpha-glucan branching enzyme GlgB"/>
    <property type="match status" value="1"/>
</dbReference>
<dbReference type="NCBIfam" id="NF003811">
    <property type="entry name" value="PRK05402.1"/>
    <property type="match status" value="1"/>
</dbReference>
<accession>A0A8J7GGT0</accession>
<feature type="active site" description="Proton donor" evidence="9 10">
    <location>
        <position position="357"/>
    </location>
</feature>
<dbReference type="InterPro" id="IPR017853">
    <property type="entry name" value="GH"/>
</dbReference>
<dbReference type="Pfam" id="PF02922">
    <property type="entry name" value="CBM_48"/>
    <property type="match status" value="1"/>
</dbReference>
<dbReference type="GO" id="GO:0043169">
    <property type="term" value="F:cation binding"/>
    <property type="evidence" value="ECO:0007669"/>
    <property type="project" value="InterPro"/>
</dbReference>
<name>A0A8J7GGT0_9ACTN</name>
<dbReference type="PIRSF" id="PIRSF000463">
    <property type="entry name" value="GlgB"/>
    <property type="match status" value="1"/>
</dbReference>
<dbReference type="EC" id="2.4.1.18" evidence="9"/>
<proteinExistence type="inferred from homology"/>
<dbReference type="GO" id="GO:0005978">
    <property type="term" value="P:glycogen biosynthetic process"/>
    <property type="evidence" value="ECO:0007669"/>
    <property type="project" value="UniProtKB-UniRule"/>
</dbReference>
<dbReference type="Gene3D" id="3.20.20.80">
    <property type="entry name" value="Glycosidases"/>
    <property type="match status" value="1"/>
</dbReference>
<evidence type="ECO:0000256" key="1">
    <source>
        <dbReference type="ARBA" id="ARBA00000826"/>
    </source>
</evidence>
<dbReference type="PANTHER" id="PTHR43651">
    <property type="entry name" value="1,4-ALPHA-GLUCAN-BRANCHING ENZYME"/>
    <property type="match status" value="1"/>
</dbReference>
<dbReference type="GO" id="GO:0004553">
    <property type="term" value="F:hydrolase activity, hydrolyzing O-glycosyl compounds"/>
    <property type="evidence" value="ECO:0007669"/>
    <property type="project" value="InterPro"/>
</dbReference>
<dbReference type="InterPro" id="IPR006047">
    <property type="entry name" value="GH13_cat_dom"/>
</dbReference>
<keyword evidence="6 9" id="KW-0808">Transferase</keyword>
<comment type="similarity">
    <text evidence="3 9">Belongs to the glycosyl hydrolase 13 family. GlgB subfamily.</text>
</comment>
<dbReference type="EMBL" id="JADOUF010000001">
    <property type="protein sequence ID" value="MBG6137681.1"/>
    <property type="molecule type" value="Genomic_DNA"/>
</dbReference>
<evidence type="ECO:0000256" key="4">
    <source>
        <dbReference type="ARBA" id="ARBA00022600"/>
    </source>
</evidence>
<keyword evidence="7 9" id="KW-0320">Glycogen biosynthesis</keyword>
<evidence type="ECO:0000256" key="3">
    <source>
        <dbReference type="ARBA" id="ARBA00009000"/>
    </source>
</evidence>
<dbReference type="HAMAP" id="MF_00685">
    <property type="entry name" value="GlgB"/>
    <property type="match status" value="1"/>
</dbReference>
<dbReference type="GO" id="GO:0005829">
    <property type="term" value="C:cytosol"/>
    <property type="evidence" value="ECO:0007669"/>
    <property type="project" value="TreeGrafter"/>
</dbReference>
<dbReference type="SUPFAM" id="SSF51445">
    <property type="entry name" value="(Trans)glycosidases"/>
    <property type="match status" value="1"/>
</dbReference>
<dbReference type="NCBIfam" id="TIGR01515">
    <property type="entry name" value="branching_enzym"/>
    <property type="match status" value="1"/>
</dbReference>
<evidence type="ECO:0000256" key="7">
    <source>
        <dbReference type="ARBA" id="ARBA00023056"/>
    </source>
</evidence>
<dbReference type="GO" id="GO:0003844">
    <property type="term" value="F:1,4-alpha-glucan branching enzyme activity"/>
    <property type="evidence" value="ECO:0007669"/>
    <property type="project" value="UniProtKB-UniRule"/>
</dbReference>
<keyword evidence="8 9" id="KW-0119">Carbohydrate metabolism</keyword>
<evidence type="ECO:0000313" key="12">
    <source>
        <dbReference type="EMBL" id="MBG6137681.1"/>
    </source>
</evidence>
<evidence type="ECO:0000256" key="2">
    <source>
        <dbReference type="ARBA" id="ARBA00004964"/>
    </source>
</evidence>
<keyword evidence="4 9" id="KW-0321">Glycogen metabolism</keyword>
<sequence>MTTAFDTPARPGDLDLFLFGEGRHERLWTVLGAHPDDTGCRFAVWAPRAREVRVVGDHPGWDPDDGHRLEPCGTSGVWAGHVPGIRPGQRYKYRIHGVDGSWRDRADPMARATECPPRTASVVHAPAHTWGDAAWLAGRATDHHARPLSVYEVHLGSWRPGLSYRDLADQLVGHVTYLGFTHVEFMPVMEHPYGGSWGYHVTGYFAPTARFGDPDDLRYLIDRLHQAGIGVLLDWVPAHFPADDWALARFDGDALYEHPDPRRGTHPDWGSLIFDYGRPEVRNFLVASARYWCEEFHIDGLRVDGVASMLYLDYSRGPGQWEPNHHGGRENTEAIGFLRQLNTAVYQGSPGAVMIAEESTAWPGVSRPVEWGGLGFGLKWNMGWMHDTLTYLGRDPVHRRHHHDEVTWPSVYAFEEQFLLAISHDEVVHGKGALLAKLPGDRWQRLAGLRGLLGYMWAYPGKKLLFMGFELGAENEWSEHLGLDWAAAEDPGAVGVRALIRDLNLGYRDRPALWARDADPTGFQWISCHDRDSNVLSFLRWGPDGSVLACVVNFAGTPRADHRVGLPFPGRWREVLNTDSRLYGGSDVGCWGSLLAAPTPCDGQPASALVQLGPHAAVWLTPQRDVV</sequence>
<dbReference type="NCBIfam" id="NF008967">
    <property type="entry name" value="PRK12313.1"/>
    <property type="match status" value="1"/>
</dbReference>
<dbReference type="Proteomes" id="UP000622552">
    <property type="component" value="Unassembled WGS sequence"/>
</dbReference>
<evidence type="ECO:0000259" key="11">
    <source>
        <dbReference type="SMART" id="SM00642"/>
    </source>
</evidence>
<dbReference type="Pfam" id="PF00128">
    <property type="entry name" value="Alpha-amylase"/>
    <property type="match status" value="1"/>
</dbReference>
<evidence type="ECO:0000313" key="13">
    <source>
        <dbReference type="Proteomes" id="UP000622552"/>
    </source>
</evidence>
<dbReference type="Pfam" id="PF02806">
    <property type="entry name" value="Alpha-amylase_C"/>
    <property type="match status" value="1"/>
</dbReference>
<comment type="caution">
    <text evidence="12">The sequence shown here is derived from an EMBL/GenBank/DDBJ whole genome shotgun (WGS) entry which is preliminary data.</text>
</comment>
<dbReference type="FunFam" id="2.60.40.1180:FF:000002">
    <property type="entry name" value="1,4-alpha-glucan branching enzyme GlgB"/>
    <property type="match status" value="1"/>
</dbReference>
<evidence type="ECO:0000256" key="6">
    <source>
        <dbReference type="ARBA" id="ARBA00022679"/>
    </source>
</evidence>
<dbReference type="UniPathway" id="UPA00164"/>
<dbReference type="InterPro" id="IPR044143">
    <property type="entry name" value="GlgB_N_E_set_prok"/>
</dbReference>
<dbReference type="Gene3D" id="2.60.40.1180">
    <property type="entry name" value="Golgi alpha-mannosidase II"/>
    <property type="match status" value="1"/>
</dbReference>
<dbReference type="PANTHER" id="PTHR43651:SF3">
    <property type="entry name" value="1,4-ALPHA-GLUCAN-BRANCHING ENZYME"/>
    <property type="match status" value="1"/>
</dbReference>
<feature type="domain" description="Glycosyl hydrolase family 13 catalytic" evidence="11">
    <location>
        <begin position="152"/>
        <end position="497"/>
    </location>
</feature>
<comment type="catalytic activity">
    <reaction evidence="1 9">
        <text>Transfers a segment of a (1-&gt;4)-alpha-D-glucan chain to a primary hydroxy group in a similar glucan chain.</text>
        <dbReference type="EC" id="2.4.1.18"/>
    </reaction>
</comment>